<proteinExistence type="predicted"/>
<dbReference type="AlphaFoldDB" id="A0A0R3SM82"/>
<name>A0A0R3SM82_HYMDI</name>
<reference evidence="2 3" key="2">
    <citation type="submission" date="2018-11" db="EMBL/GenBank/DDBJ databases">
        <authorList>
            <consortium name="Pathogen Informatics"/>
        </authorList>
    </citation>
    <scope>NUCLEOTIDE SEQUENCE [LARGE SCALE GENOMIC DNA]</scope>
</reference>
<protein>
    <submittedName>
        <fullName evidence="2 4">Uncharacterized protein</fullName>
    </submittedName>
</protein>
<feature type="signal peptide" evidence="1">
    <location>
        <begin position="1"/>
        <end position="29"/>
    </location>
</feature>
<dbReference type="WBParaSite" id="HDID_0000604701-mRNA-1">
    <property type="protein sequence ID" value="HDID_0000604701-mRNA-1"/>
    <property type="gene ID" value="HDID_0000604701"/>
</dbReference>
<keyword evidence="1" id="KW-0732">Signal</keyword>
<organism evidence="4">
    <name type="scientific">Hymenolepis diminuta</name>
    <name type="common">Rat tapeworm</name>
    <dbReference type="NCBI Taxonomy" id="6216"/>
    <lineage>
        <taxon>Eukaryota</taxon>
        <taxon>Metazoa</taxon>
        <taxon>Spiralia</taxon>
        <taxon>Lophotrochozoa</taxon>
        <taxon>Platyhelminthes</taxon>
        <taxon>Cestoda</taxon>
        <taxon>Eucestoda</taxon>
        <taxon>Cyclophyllidea</taxon>
        <taxon>Hymenolepididae</taxon>
        <taxon>Hymenolepis</taxon>
    </lineage>
</organism>
<accession>A0A0R3SM82</accession>
<dbReference type="OrthoDB" id="5987191at2759"/>
<evidence type="ECO:0000256" key="1">
    <source>
        <dbReference type="SAM" id="SignalP"/>
    </source>
</evidence>
<dbReference type="Proteomes" id="UP000274504">
    <property type="component" value="Unassembled WGS sequence"/>
</dbReference>
<sequence>MEAIRKPRGIIKRFLAVSILFSILQNVQTFSVPRGSPETLISKNLPRLVKQGGSRRKKDYSQFEVPDYLLRLRERHDREWTNFGQAEQGNAPNLGIVTSIRH</sequence>
<gene>
    <name evidence="2" type="ORF">HDID_LOCUS6045</name>
</gene>
<dbReference type="EMBL" id="UYSG01004045">
    <property type="protein sequence ID" value="VDL58363.1"/>
    <property type="molecule type" value="Genomic_DNA"/>
</dbReference>
<evidence type="ECO:0000313" key="3">
    <source>
        <dbReference type="Proteomes" id="UP000274504"/>
    </source>
</evidence>
<evidence type="ECO:0000313" key="2">
    <source>
        <dbReference type="EMBL" id="VDL58363.1"/>
    </source>
</evidence>
<feature type="chain" id="PRO_5043131358" evidence="1">
    <location>
        <begin position="30"/>
        <end position="102"/>
    </location>
</feature>
<evidence type="ECO:0000313" key="4">
    <source>
        <dbReference type="WBParaSite" id="HDID_0000604701-mRNA-1"/>
    </source>
</evidence>
<reference evidence="4" key="1">
    <citation type="submission" date="2017-02" db="UniProtKB">
        <authorList>
            <consortium name="WormBaseParasite"/>
        </authorList>
    </citation>
    <scope>IDENTIFICATION</scope>
</reference>